<dbReference type="InterPro" id="IPR036097">
    <property type="entry name" value="HisK_dim/P_sf"/>
</dbReference>
<dbReference type="Pfam" id="PF02518">
    <property type="entry name" value="HATPase_c"/>
    <property type="match status" value="1"/>
</dbReference>
<dbReference type="AlphaFoldDB" id="A0A3A8NH61"/>
<sequence length="368" mass="40168">MATQDAKPQLPRAHTDEGLRTERKKSDQEYAQRQSSIEEGSDAAIDKARGQADEALQTARDTADGRRARDAAPEESEALTRERASEDATLQGERDTADAELRDEREERMLALEALLYLERAETDLRLSGERANSDEALATRDHFMGMVSHDLRTLLGGIALQAALLKRGAGEDEAGRKATQAADKIQRFTARMNRLIGDLVDVASIEAGHIRVAPAMQDANALVKDSLEAFQPLAAAQGLTLDVELRGNTLMAKFDHERILQVLANLLSNAIKFTPAGGKLLLRVEPVDQDVRFSVTDTGPGIPSHQLAVVFERFWQARSEDRRGLGLGLYISKGIVEAHGGRIWAESQPDQGSTFLFTLPGPPATAT</sequence>
<keyword evidence="6" id="KW-0902">Two-component regulatory system</keyword>
<evidence type="ECO:0000259" key="8">
    <source>
        <dbReference type="PROSITE" id="PS50109"/>
    </source>
</evidence>
<dbReference type="EC" id="2.7.13.3" evidence="2"/>
<dbReference type="Proteomes" id="UP000273405">
    <property type="component" value="Unassembled WGS sequence"/>
</dbReference>
<dbReference type="InterPro" id="IPR003594">
    <property type="entry name" value="HATPase_dom"/>
</dbReference>
<dbReference type="OrthoDB" id="9770955at2"/>
<evidence type="ECO:0000313" key="10">
    <source>
        <dbReference type="Proteomes" id="UP000273405"/>
    </source>
</evidence>
<feature type="compositionally biased region" description="Basic and acidic residues" evidence="7">
    <location>
        <begin position="13"/>
        <end position="30"/>
    </location>
</feature>
<protein>
    <recommendedName>
        <fullName evidence="2">histidine kinase</fullName>
        <ecNumber evidence="2">2.7.13.3</ecNumber>
    </recommendedName>
</protein>
<accession>A0A3A8NH61</accession>
<evidence type="ECO:0000256" key="1">
    <source>
        <dbReference type="ARBA" id="ARBA00000085"/>
    </source>
</evidence>
<dbReference type="SUPFAM" id="SSF47384">
    <property type="entry name" value="Homodimeric domain of signal transducing histidine kinase"/>
    <property type="match status" value="1"/>
</dbReference>
<dbReference type="SUPFAM" id="SSF55874">
    <property type="entry name" value="ATPase domain of HSP90 chaperone/DNA topoisomerase II/histidine kinase"/>
    <property type="match status" value="1"/>
</dbReference>
<keyword evidence="5 9" id="KW-0418">Kinase</keyword>
<reference evidence="10" key="1">
    <citation type="submission" date="2018-09" db="EMBL/GenBank/DDBJ databases">
        <authorList>
            <person name="Livingstone P.G."/>
            <person name="Whitworth D.E."/>
        </authorList>
    </citation>
    <scope>NUCLEOTIDE SEQUENCE [LARGE SCALE GENOMIC DNA]</scope>
    <source>
        <strain evidence="10">CA040B</strain>
    </source>
</reference>
<keyword evidence="10" id="KW-1185">Reference proteome</keyword>
<proteinExistence type="predicted"/>
<evidence type="ECO:0000313" key="9">
    <source>
        <dbReference type="EMBL" id="RKH39312.1"/>
    </source>
</evidence>
<dbReference type="PANTHER" id="PTHR43711:SF1">
    <property type="entry name" value="HISTIDINE KINASE 1"/>
    <property type="match status" value="1"/>
</dbReference>
<gene>
    <name evidence="9" type="ORF">D7X12_23950</name>
</gene>
<dbReference type="InterPro" id="IPR036890">
    <property type="entry name" value="HATPase_C_sf"/>
</dbReference>
<dbReference type="CDD" id="cd00082">
    <property type="entry name" value="HisKA"/>
    <property type="match status" value="1"/>
</dbReference>
<dbReference type="SMART" id="SM00388">
    <property type="entry name" value="HisKA"/>
    <property type="match status" value="1"/>
</dbReference>
<name>A0A3A8NH61_9BACT</name>
<evidence type="ECO:0000256" key="4">
    <source>
        <dbReference type="ARBA" id="ARBA00022679"/>
    </source>
</evidence>
<dbReference type="SMART" id="SM00387">
    <property type="entry name" value="HATPase_c"/>
    <property type="match status" value="1"/>
</dbReference>
<dbReference type="EMBL" id="RAWG01000167">
    <property type="protein sequence ID" value="RKH39312.1"/>
    <property type="molecule type" value="Genomic_DNA"/>
</dbReference>
<evidence type="ECO:0000256" key="3">
    <source>
        <dbReference type="ARBA" id="ARBA00022553"/>
    </source>
</evidence>
<dbReference type="PANTHER" id="PTHR43711">
    <property type="entry name" value="TWO-COMPONENT HISTIDINE KINASE"/>
    <property type="match status" value="1"/>
</dbReference>
<evidence type="ECO:0000256" key="2">
    <source>
        <dbReference type="ARBA" id="ARBA00012438"/>
    </source>
</evidence>
<keyword evidence="4" id="KW-0808">Transferase</keyword>
<dbReference type="FunFam" id="3.30.565.10:FF:000006">
    <property type="entry name" value="Sensor histidine kinase WalK"/>
    <property type="match status" value="1"/>
</dbReference>
<dbReference type="PROSITE" id="PS50109">
    <property type="entry name" value="HIS_KIN"/>
    <property type="match status" value="1"/>
</dbReference>
<keyword evidence="3" id="KW-0597">Phosphoprotein</keyword>
<evidence type="ECO:0000256" key="7">
    <source>
        <dbReference type="SAM" id="MobiDB-lite"/>
    </source>
</evidence>
<dbReference type="InterPro" id="IPR003661">
    <property type="entry name" value="HisK_dim/P_dom"/>
</dbReference>
<dbReference type="Gene3D" id="3.30.565.10">
    <property type="entry name" value="Histidine kinase-like ATPase, C-terminal domain"/>
    <property type="match status" value="1"/>
</dbReference>
<comment type="catalytic activity">
    <reaction evidence="1">
        <text>ATP + protein L-histidine = ADP + protein N-phospho-L-histidine.</text>
        <dbReference type="EC" id="2.7.13.3"/>
    </reaction>
</comment>
<evidence type="ECO:0000256" key="6">
    <source>
        <dbReference type="ARBA" id="ARBA00023012"/>
    </source>
</evidence>
<organism evidence="9 10">
    <name type="scientific">Corallococcus sicarius</name>
    <dbReference type="NCBI Taxonomy" id="2316726"/>
    <lineage>
        <taxon>Bacteria</taxon>
        <taxon>Pseudomonadati</taxon>
        <taxon>Myxococcota</taxon>
        <taxon>Myxococcia</taxon>
        <taxon>Myxococcales</taxon>
        <taxon>Cystobacterineae</taxon>
        <taxon>Myxococcaceae</taxon>
        <taxon>Corallococcus</taxon>
    </lineage>
</organism>
<feature type="region of interest" description="Disordered" evidence="7">
    <location>
        <begin position="1"/>
        <end position="102"/>
    </location>
</feature>
<comment type="caution">
    <text evidence="9">The sequence shown here is derived from an EMBL/GenBank/DDBJ whole genome shotgun (WGS) entry which is preliminary data.</text>
</comment>
<evidence type="ECO:0000256" key="5">
    <source>
        <dbReference type="ARBA" id="ARBA00022777"/>
    </source>
</evidence>
<dbReference type="Pfam" id="PF00512">
    <property type="entry name" value="HisKA"/>
    <property type="match status" value="1"/>
</dbReference>
<dbReference type="RefSeq" id="WP_120627596.1">
    <property type="nucleotide sequence ID" value="NZ_RAWG01000167.1"/>
</dbReference>
<feature type="domain" description="Histidine kinase" evidence="8">
    <location>
        <begin position="147"/>
        <end position="364"/>
    </location>
</feature>
<dbReference type="InterPro" id="IPR050736">
    <property type="entry name" value="Sensor_HK_Regulatory"/>
</dbReference>
<dbReference type="InterPro" id="IPR005467">
    <property type="entry name" value="His_kinase_dom"/>
</dbReference>
<dbReference type="CDD" id="cd16922">
    <property type="entry name" value="HATPase_EvgS-ArcB-TorS-like"/>
    <property type="match status" value="1"/>
</dbReference>
<dbReference type="PRINTS" id="PR00344">
    <property type="entry name" value="BCTRLSENSOR"/>
</dbReference>
<feature type="compositionally biased region" description="Basic and acidic residues" evidence="7">
    <location>
        <begin position="61"/>
        <end position="102"/>
    </location>
</feature>
<dbReference type="Gene3D" id="1.10.287.130">
    <property type="match status" value="1"/>
</dbReference>
<dbReference type="GO" id="GO:0000155">
    <property type="term" value="F:phosphorelay sensor kinase activity"/>
    <property type="evidence" value="ECO:0007669"/>
    <property type="project" value="InterPro"/>
</dbReference>
<dbReference type="InterPro" id="IPR004358">
    <property type="entry name" value="Sig_transdc_His_kin-like_C"/>
</dbReference>